<dbReference type="OrthoDB" id="2448965at2759"/>
<comment type="caution">
    <text evidence="1">The sequence shown here is derived from an EMBL/GenBank/DDBJ whole genome shotgun (WGS) entry which is preliminary data.</text>
</comment>
<organism evidence="1 2">
    <name type="scientific">Funneliformis geosporum</name>
    <dbReference type="NCBI Taxonomy" id="1117311"/>
    <lineage>
        <taxon>Eukaryota</taxon>
        <taxon>Fungi</taxon>
        <taxon>Fungi incertae sedis</taxon>
        <taxon>Mucoromycota</taxon>
        <taxon>Glomeromycotina</taxon>
        <taxon>Glomeromycetes</taxon>
        <taxon>Glomerales</taxon>
        <taxon>Glomeraceae</taxon>
        <taxon>Funneliformis</taxon>
    </lineage>
</organism>
<sequence length="109" mass="12778">MQRLPPAGWSRHLLFYLHRCKYCSPNSNPREYTRQISQLSNPSLPMPEPTYEPFHFPDSHNSSAKYNERLHSYASLINITDENIEKVSPMNNPSWWRQTNLFGFIPIAA</sequence>
<reference evidence="1" key="1">
    <citation type="submission" date="2022-08" db="EMBL/GenBank/DDBJ databases">
        <authorList>
            <person name="Kallberg Y."/>
            <person name="Tangrot J."/>
            <person name="Rosling A."/>
        </authorList>
    </citation>
    <scope>NUCLEOTIDE SEQUENCE</scope>
    <source>
        <strain evidence="1">Wild A</strain>
    </source>
</reference>
<dbReference type="AlphaFoldDB" id="A0A9W4WT90"/>
<name>A0A9W4WT90_9GLOM</name>
<gene>
    <name evidence="1" type="ORF">FWILDA_LOCUS4596</name>
</gene>
<protein>
    <submittedName>
        <fullName evidence="1">3704_t:CDS:1</fullName>
    </submittedName>
</protein>
<evidence type="ECO:0000313" key="2">
    <source>
        <dbReference type="Proteomes" id="UP001153678"/>
    </source>
</evidence>
<proteinExistence type="predicted"/>
<keyword evidence="2" id="KW-1185">Reference proteome</keyword>
<dbReference type="EMBL" id="CAMKVN010000703">
    <property type="protein sequence ID" value="CAI2170465.1"/>
    <property type="molecule type" value="Genomic_DNA"/>
</dbReference>
<dbReference type="Proteomes" id="UP001153678">
    <property type="component" value="Unassembled WGS sequence"/>
</dbReference>
<accession>A0A9W4WT90</accession>
<evidence type="ECO:0000313" key="1">
    <source>
        <dbReference type="EMBL" id="CAI2170465.1"/>
    </source>
</evidence>